<evidence type="ECO:0000313" key="2">
    <source>
        <dbReference type="Proteomes" id="UP000886520"/>
    </source>
</evidence>
<sequence>MSNLECHNSHSLCAFLATSEKQARELWSSAIRLGHPYACKALLNRNGIVIGRRLRKIPFLLSSNEKESIKSLSSGDPCSYGYEYSKVFVDEVKYTVGDYVVVAKDLDSKFYGRLSKIFSVEQEGVVIVFVTEEAIVEIFDGIADVSGMFILHKRARADMDVLHEVSGSDRRHRLVLPMGLGCVPPWPEEGDIVIAKGLAATTIEALVHSVDVTNKKALLYWKGDHHEETFWVDWKFIFSILIRGTNEVSKSMDERYDASHMD</sequence>
<keyword evidence="2" id="KW-1185">Reference proteome</keyword>
<comment type="caution">
    <text evidence="1">The sequence shown here is derived from an EMBL/GenBank/DDBJ whole genome shotgun (WGS) entry which is preliminary data.</text>
</comment>
<dbReference type="Proteomes" id="UP000886520">
    <property type="component" value="Chromosome 2"/>
</dbReference>
<organism evidence="1 2">
    <name type="scientific">Adiantum capillus-veneris</name>
    <name type="common">Maidenhair fern</name>
    <dbReference type="NCBI Taxonomy" id="13818"/>
    <lineage>
        <taxon>Eukaryota</taxon>
        <taxon>Viridiplantae</taxon>
        <taxon>Streptophyta</taxon>
        <taxon>Embryophyta</taxon>
        <taxon>Tracheophyta</taxon>
        <taxon>Polypodiopsida</taxon>
        <taxon>Polypodiidae</taxon>
        <taxon>Polypodiales</taxon>
        <taxon>Pteridineae</taxon>
        <taxon>Pteridaceae</taxon>
        <taxon>Vittarioideae</taxon>
        <taxon>Adiantum</taxon>
    </lineage>
</organism>
<dbReference type="EMBL" id="JABFUD020000003">
    <property type="protein sequence ID" value="KAI5081715.1"/>
    <property type="molecule type" value="Genomic_DNA"/>
</dbReference>
<dbReference type="AlphaFoldDB" id="A0A9D4ZQR1"/>
<gene>
    <name evidence="1" type="ORF">GOP47_0001458</name>
</gene>
<protein>
    <submittedName>
        <fullName evidence="1">Uncharacterized protein</fullName>
    </submittedName>
</protein>
<evidence type="ECO:0000313" key="1">
    <source>
        <dbReference type="EMBL" id="KAI5081715.1"/>
    </source>
</evidence>
<name>A0A9D4ZQR1_ADICA</name>
<accession>A0A9D4ZQR1</accession>
<reference evidence="1" key="1">
    <citation type="submission" date="2021-01" db="EMBL/GenBank/DDBJ databases">
        <title>Adiantum capillus-veneris genome.</title>
        <authorList>
            <person name="Fang Y."/>
            <person name="Liao Q."/>
        </authorList>
    </citation>
    <scope>NUCLEOTIDE SEQUENCE</scope>
    <source>
        <strain evidence="1">H3</strain>
        <tissue evidence="1">Leaf</tissue>
    </source>
</reference>
<proteinExistence type="predicted"/>